<keyword evidence="6 7" id="KW-0539">Nucleus</keyword>
<proteinExistence type="inferred from homology"/>
<keyword evidence="4" id="KW-0010">Activator</keyword>
<dbReference type="GO" id="GO:0003677">
    <property type="term" value="F:DNA binding"/>
    <property type="evidence" value="ECO:0007669"/>
    <property type="project" value="UniProtKB-KW"/>
</dbReference>
<feature type="compositionally biased region" description="Basic and acidic residues" evidence="8">
    <location>
        <begin position="237"/>
        <end position="254"/>
    </location>
</feature>
<dbReference type="Gene3D" id="6.10.250.2430">
    <property type="match status" value="1"/>
</dbReference>
<protein>
    <recommendedName>
        <fullName evidence="7">Nuclear transcription factor Y subunit</fullName>
    </recommendedName>
</protein>
<accession>A0A1Q3F594</accession>
<dbReference type="PANTHER" id="PTHR12632">
    <property type="entry name" value="TRANSCRIPTION FACTOR NF-Y ALPHA-RELATED"/>
    <property type="match status" value="1"/>
</dbReference>
<comment type="function">
    <text evidence="7">Component of the sequence-specific heterotrimeric transcription factor (NF-Y) which specifically recognizes a 5'-CCAAT-3' box motif found in the promoters of its target genes.</text>
</comment>
<evidence type="ECO:0000256" key="4">
    <source>
        <dbReference type="ARBA" id="ARBA00023159"/>
    </source>
</evidence>
<reference evidence="9" key="1">
    <citation type="submission" date="2017-01" db="EMBL/GenBank/DDBJ databases">
        <title>A deep insight into the sialotranscriptome of adult male and female Cluex tarsalis mosquitoes.</title>
        <authorList>
            <person name="Ribeiro J.M."/>
            <person name="Moreira F."/>
            <person name="Bernard K.A."/>
            <person name="Calvo E."/>
        </authorList>
    </citation>
    <scope>NUCLEOTIDE SEQUENCE</scope>
    <source>
        <strain evidence="9">Kern County</strain>
        <tissue evidence="9">Salivary glands</tissue>
    </source>
</reference>
<keyword evidence="3 7" id="KW-0238">DNA-binding</keyword>
<dbReference type="GO" id="GO:0016602">
    <property type="term" value="C:CCAAT-binding factor complex"/>
    <property type="evidence" value="ECO:0007669"/>
    <property type="project" value="InterPro"/>
</dbReference>
<evidence type="ECO:0000256" key="1">
    <source>
        <dbReference type="ARBA" id="ARBA00004123"/>
    </source>
</evidence>
<organism evidence="9">
    <name type="scientific">Culex tarsalis</name>
    <name type="common">Encephalitis mosquito</name>
    <dbReference type="NCBI Taxonomy" id="7177"/>
    <lineage>
        <taxon>Eukaryota</taxon>
        <taxon>Metazoa</taxon>
        <taxon>Ecdysozoa</taxon>
        <taxon>Arthropoda</taxon>
        <taxon>Hexapoda</taxon>
        <taxon>Insecta</taxon>
        <taxon>Pterygota</taxon>
        <taxon>Neoptera</taxon>
        <taxon>Endopterygota</taxon>
        <taxon>Diptera</taxon>
        <taxon>Nematocera</taxon>
        <taxon>Culicoidea</taxon>
        <taxon>Culicidae</taxon>
        <taxon>Culicinae</taxon>
        <taxon>Culicini</taxon>
        <taxon>Culex</taxon>
        <taxon>Culex</taxon>
    </lineage>
</organism>
<dbReference type="PROSITE" id="PS00686">
    <property type="entry name" value="NFYA_HAP2_1"/>
    <property type="match status" value="1"/>
</dbReference>
<evidence type="ECO:0000313" key="9">
    <source>
        <dbReference type="EMBL" id="JAV22735.1"/>
    </source>
</evidence>
<dbReference type="AlphaFoldDB" id="A0A1Q3F594"/>
<evidence type="ECO:0000256" key="8">
    <source>
        <dbReference type="SAM" id="MobiDB-lite"/>
    </source>
</evidence>
<dbReference type="InterPro" id="IPR001289">
    <property type="entry name" value="NFYA"/>
</dbReference>
<feature type="region of interest" description="Disordered" evidence="8">
    <location>
        <begin position="237"/>
        <end position="281"/>
    </location>
</feature>
<sequence>MQPEGADRKGNIIIKMEGPPGSEHHQIAAGGGGGSIQVLQLNQALQDPSNQQMLLQSLQQQLNASGGQPVQVVPISSLSTAGQGLVMPAQTIQQTTAAEAAQPQMLQFTLDGGQTFLYQPVQLPTTDASQSYSINGNIVQIPPNQVGTAAAGASTGQVVMLADQNGIATVQQNQATFTAATLPTIQGTVTPSPAGTATTPAPVVSEVTAAVESEEEPLYVNAKQYKRILKRRQARAKLEAQGKIPKERPKYLHESRHRHAMNRVRGDGGRFHTHGGKEEPE</sequence>
<feature type="compositionally biased region" description="Basic and acidic residues" evidence="8">
    <location>
        <begin position="264"/>
        <end position="281"/>
    </location>
</feature>
<evidence type="ECO:0000256" key="6">
    <source>
        <dbReference type="ARBA" id="ARBA00023242"/>
    </source>
</evidence>
<comment type="subcellular location">
    <subcellularLocation>
        <location evidence="1 7">Nucleus</location>
    </subcellularLocation>
</comment>
<feature type="compositionally biased region" description="Basic and acidic residues" evidence="8">
    <location>
        <begin position="1"/>
        <end position="10"/>
    </location>
</feature>
<evidence type="ECO:0000256" key="2">
    <source>
        <dbReference type="ARBA" id="ARBA00023015"/>
    </source>
</evidence>
<dbReference type="InterPro" id="IPR018362">
    <property type="entry name" value="CCAAT-binding_factor_CS"/>
</dbReference>
<evidence type="ECO:0000256" key="7">
    <source>
        <dbReference type="RuleBase" id="RU367155"/>
    </source>
</evidence>
<dbReference type="PRINTS" id="PR00616">
    <property type="entry name" value="CCAATSUBUNTB"/>
</dbReference>
<evidence type="ECO:0000256" key="3">
    <source>
        <dbReference type="ARBA" id="ARBA00023125"/>
    </source>
</evidence>
<keyword evidence="5 7" id="KW-0804">Transcription</keyword>
<dbReference type="Pfam" id="PF02045">
    <property type="entry name" value="CBFB_NFYA"/>
    <property type="match status" value="1"/>
</dbReference>
<dbReference type="SMART" id="SM00521">
    <property type="entry name" value="CBF"/>
    <property type="match status" value="1"/>
</dbReference>
<keyword evidence="2 7" id="KW-0805">Transcription regulation</keyword>
<dbReference type="PROSITE" id="PS51152">
    <property type="entry name" value="NFYA_HAP2_2"/>
    <property type="match status" value="1"/>
</dbReference>
<dbReference type="GO" id="GO:0003700">
    <property type="term" value="F:DNA-binding transcription factor activity"/>
    <property type="evidence" value="ECO:0007669"/>
    <property type="project" value="UniProtKB-UniRule"/>
</dbReference>
<comment type="subunit">
    <text evidence="7">Heterotrimer.</text>
</comment>
<name>A0A1Q3F594_CULTA</name>
<evidence type="ECO:0000256" key="5">
    <source>
        <dbReference type="ARBA" id="ARBA00023163"/>
    </source>
</evidence>
<comment type="similarity">
    <text evidence="7">Belongs to the NFYA/HAP2 subunit family.</text>
</comment>
<feature type="region of interest" description="Disordered" evidence="8">
    <location>
        <begin position="1"/>
        <end position="31"/>
    </location>
</feature>
<dbReference type="EMBL" id="GFDL01012310">
    <property type="protein sequence ID" value="JAV22735.1"/>
    <property type="molecule type" value="Transcribed_RNA"/>
</dbReference>